<dbReference type="PANTHER" id="PTHR33710:SF71">
    <property type="entry name" value="ENDONUCLEASE_EXONUCLEASE_PHOSPHATASE DOMAIN-CONTAINING PROTEIN"/>
    <property type="match status" value="1"/>
</dbReference>
<sequence>MVRLDEGRTNPTVPDANKVASGLLVVPEMDRSLNGGENSSIADDLREEQESIWTELLLDKPSSMPWFLVGDFNVIVNGEEKRGGLPFRPTEGLEFLNFMSLVEVCDAGFSGSRFTWCNNRQGSAQVWKRLDRLLLNSIATRMANSVLIQHLGRDPSDHSPLLLSTSTRLDNKPKPFCFLKVWTSKEGFLDVINDS</sequence>
<keyword evidence="2" id="KW-1185">Reference proteome</keyword>
<dbReference type="PANTHER" id="PTHR33710">
    <property type="entry name" value="BNAC02G09200D PROTEIN"/>
    <property type="match status" value="1"/>
</dbReference>
<dbReference type="Gene3D" id="3.60.10.10">
    <property type="entry name" value="Endonuclease/exonuclease/phosphatase"/>
    <property type="match status" value="1"/>
</dbReference>
<protein>
    <recommendedName>
        <fullName evidence="1">Endonuclease/exonuclease/phosphatase domain-containing protein</fullName>
    </recommendedName>
</protein>
<accession>A0ABM4VBY9</accession>
<dbReference type="RefSeq" id="XP_071917049.1">
    <property type="nucleotide sequence ID" value="XM_072060948.1"/>
</dbReference>
<dbReference type="GeneID" id="140012667"/>
<dbReference type="Pfam" id="PF03372">
    <property type="entry name" value="Exo_endo_phos"/>
    <property type="match status" value="1"/>
</dbReference>
<name>A0ABM4VBY9_COFAR</name>
<dbReference type="SUPFAM" id="SSF56219">
    <property type="entry name" value="DNase I-like"/>
    <property type="match status" value="1"/>
</dbReference>
<organism evidence="2 3">
    <name type="scientific">Coffea arabica</name>
    <name type="common">Arabian coffee</name>
    <dbReference type="NCBI Taxonomy" id="13443"/>
    <lineage>
        <taxon>Eukaryota</taxon>
        <taxon>Viridiplantae</taxon>
        <taxon>Streptophyta</taxon>
        <taxon>Embryophyta</taxon>
        <taxon>Tracheophyta</taxon>
        <taxon>Spermatophyta</taxon>
        <taxon>Magnoliopsida</taxon>
        <taxon>eudicotyledons</taxon>
        <taxon>Gunneridae</taxon>
        <taxon>Pentapetalae</taxon>
        <taxon>asterids</taxon>
        <taxon>lamiids</taxon>
        <taxon>Gentianales</taxon>
        <taxon>Rubiaceae</taxon>
        <taxon>Ixoroideae</taxon>
        <taxon>Gardenieae complex</taxon>
        <taxon>Bertiereae - Coffeeae clade</taxon>
        <taxon>Coffeeae</taxon>
        <taxon>Coffea</taxon>
    </lineage>
</organism>
<evidence type="ECO:0000259" key="1">
    <source>
        <dbReference type="Pfam" id="PF03372"/>
    </source>
</evidence>
<dbReference type="InterPro" id="IPR036691">
    <property type="entry name" value="Endo/exonu/phosph_ase_sf"/>
</dbReference>
<dbReference type="InterPro" id="IPR005135">
    <property type="entry name" value="Endo/exonuclease/phosphatase"/>
</dbReference>
<gene>
    <name evidence="3" type="primary">LOC140012667</name>
</gene>
<dbReference type="Proteomes" id="UP001652660">
    <property type="component" value="Chromosome 8e"/>
</dbReference>
<proteinExistence type="predicted"/>
<evidence type="ECO:0000313" key="2">
    <source>
        <dbReference type="Proteomes" id="UP001652660"/>
    </source>
</evidence>
<evidence type="ECO:0000313" key="3">
    <source>
        <dbReference type="RefSeq" id="XP_071917049.1"/>
    </source>
</evidence>
<feature type="domain" description="Endonuclease/exonuclease/phosphatase" evidence="1">
    <location>
        <begin position="52"/>
        <end position="158"/>
    </location>
</feature>
<reference evidence="3" key="1">
    <citation type="submission" date="2025-08" db="UniProtKB">
        <authorList>
            <consortium name="RefSeq"/>
        </authorList>
    </citation>
    <scope>IDENTIFICATION</scope>
    <source>
        <tissue evidence="3">Leaves</tissue>
    </source>
</reference>